<keyword evidence="2" id="KW-1185">Reference proteome</keyword>
<reference evidence="1" key="1">
    <citation type="submission" date="2022-07" db="EMBL/GenBank/DDBJ databases">
        <authorList>
            <person name="Macas J."/>
            <person name="Novak P."/>
            <person name="Neumann P."/>
        </authorList>
    </citation>
    <scope>NUCLEOTIDE SEQUENCE</scope>
</reference>
<accession>A0A9P0VNE2</accession>
<protein>
    <recommendedName>
        <fullName evidence="3">F-box domain-containing protein</fullName>
    </recommendedName>
</protein>
<gene>
    <name evidence="1" type="ORF">CEURO_LOCUS268</name>
</gene>
<dbReference type="PANTHER" id="PTHR32278">
    <property type="entry name" value="F-BOX DOMAIN-CONTAINING PROTEIN"/>
    <property type="match status" value="1"/>
</dbReference>
<dbReference type="Proteomes" id="UP001152484">
    <property type="component" value="Unassembled WGS sequence"/>
</dbReference>
<dbReference type="PANTHER" id="PTHR32278:SF111">
    <property type="entry name" value="F-BOX PROTEIN PP2-B12-RELATED"/>
    <property type="match status" value="1"/>
</dbReference>
<name>A0A9P0VNE2_CUSEU</name>
<evidence type="ECO:0000313" key="2">
    <source>
        <dbReference type="Proteomes" id="UP001152484"/>
    </source>
</evidence>
<dbReference type="InterPro" id="IPR025886">
    <property type="entry name" value="PP2-like"/>
</dbReference>
<organism evidence="1 2">
    <name type="scientific">Cuscuta europaea</name>
    <name type="common">European dodder</name>
    <dbReference type="NCBI Taxonomy" id="41803"/>
    <lineage>
        <taxon>Eukaryota</taxon>
        <taxon>Viridiplantae</taxon>
        <taxon>Streptophyta</taxon>
        <taxon>Embryophyta</taxon>
        <taxon>Tracheophyta</taxon>
        <taxon>Spermatophyta</taxon>
        <taxon>Magnoliopsida</taxon>
        <taxon>eudicotyledons</taxon>
        <taxon>Gunneridae</taxon>
        <taxon>Pentapetalae</taxon>
        <taxon>asterids</taxon>
        <taxon>lamiids</taxon>
        <taxon>Solanales</taxon>
        <taxon>Convolvulaceae</taxon>
        <taxon>Cuscuteae</taxon>
        <taxon>Cuscuta</taxon>
        <taxon>Cuscuta subgen. Cuscuta</taxon>
    </lineage>
</organism>
<dbReference type="Pfam" id="PF14299">
    <property type="entry name" value="PP2"/>
    <property type="match status" value="1"/>
</dbReference>
<dbReference type="OrthoDB" id="1918565at2759"/>
<sequence>MEWETGFDALPEDCISNALSLTTPEDACRLSLTAPTFHSAAISDAVWERFLPPDYRDIISRSNNAAGLLSSGSMKDLFIRLCDNPVLIDNDTKSFSLEKKSGKICYMIGARSLDIVWSDTPKYWQWISLPHSRFPEVAELLSVCWLEIRGSINSKSLSPGTNYTAYLVYTLQVRTYGLEYQSVVASTEIISNGDGETKKMTIYLDARGDESVATYPPIVPRMRTLSRGSSYRVRREEMNVAFQNDPAKLPKRRRDGWMEVELGEFFVKNGQNAEIVMSLIEINSQWKCGLVVEGVEIRPKE</sequence>
<comment type="caution">
    <text evidence="1">The sequence shown here is derived from an EMBL/GenBank/DDBJ whole genome shotgun (WGS) entry which is preliminary data.</text>
</comment>
<evidence type="ECO:0008006" key="3">
    <source>
        <dbReference type="Google" id="ProtNLM"/>
    </source>
</evidence>
<dbReference type="SUPFAM" id="SSF81383">
    <property type="entry name" value="F-box domain"/>
    <property type="match status" value="1"/>
</dbReference>
<evidence type="ECO:0000313" key="1">
    <source>
        <dbReference type="EMBL" id="CAH9051977.1"/>
    </source>
</evidence>
<dbReference type="CDD" id="cd22162">
    <property type="entry name" value="F-box_AtSKIP3-like"/>
    <property type="match status" value="1"/>
</dbReference>
<dbReference type="EMBL" id="CAMAPE010000002">
    <property type="protein sequence ID" value="CAH9051977.1"/>
    <property type="molecule type" value="Genomic_DNA"/>
</dbReference>
<dbReference type="InterPro" id="IPR036047">
    <property type="entry name" value="F-box-like_dom_sf"/>
</dbReference>
<proteinExistence type="predicted"/>
<dbReference type="AlphaFoldDB" id="A0A9P0VNE2"/>